<accession>A0ABW5XWW7</accession>
<dbReference type="InterPro" id="IPR020288">
    <property type="entry name" value="Sheath_initiator"/>
</dbReference>
<evidence type="ECO:0008006" key="3">
    <source>
        <dbReference type="Google" id="ProtNLM"/>
    </source>
</evidence>
<organism evidence="1 2">
    <name type="scientific">Kurthia populi</name>
    <dbReference type="NCBI Taxonomy" id="1562132"/>
    <lineage>
        <taxon>Bacteria</taxon>
        <taxon>Bacillati</taxon>
        <taxon>Bacillota</taxon>
        <taxon>Bacilli</taxon>
        <taxon>Bacillales</taxon>
        <taxon>Caryophanaceae</taxon>
        <taxon>Kurthia</taxon>
    </lineage>
</organism>
<dbReference type="SUPFAM" id="SSF160719">
    <property type="entry name" value="gpW/gp25-like"/>
    <property type="match status" value="1"/>
</dbReference>
<dbReference type="Proteomes" id="UP001597568">
    <property type="component" value="Unassembled WGS sequence"/>
</dbReference>
<dbReference type="RefSeq" id="WP_380146759.1">
    <property type="nucleotide sequence ID" value="NZ_JBHUOR010000018.1"/>
</dbReference>
<gene>
    <name evidence="1" type="ORF">ACFSY7_03000</name>
</gene>
<dbReference type="Gene3D" id="3.10.450.40">
    <property type="match status" value="1"/>
</dbReference>
<keyword evidence="2" id="KW-1185">Reference proteome</keyword>
<sequence>MKTVSMNENEWGNDLDFSGAGITEGKYEIAQCLEIELGSALNEWFLDEEYGKDLEVFMNKPTADEIIVEVARVIANEERVQLVGEVQVEVETASRTAHVSFVVEEIATGDEMEMEVSLDGTN</sequence>
<comment type="caution">
    <text evidence="1">The sequence shown here is derived from an EMBL/GenBank/DDBJ whole genome shotgun (WGS) entry which is preliminary data.</text>
</comment>
<dbReference type="EMBL" id="JBHUOR010000018">
    <property type="protein sequence ID" value="MFD2867470.1"/>
    <property type="molecule type" value="Genomic_DNA"/>
</dbReference>
<evidence type="ECO:0000313" key="2">
    <source>
        <dbReference type="Proteomes" id="UP001597568"/>
    </source>
</evidence>
<evidence type="ECO:0000313" key="1">
    <source>
        <dbReference type="EMBL" id="MFD2867470.1"/>
    </source>
</evidence>
<proteinExistence type="predicted"/>
<dbReference type="Pfam" id="PF10934">
    <property type="entry name" value="Sheath_initiator"/>
    <property type="match status" value="1"/>
</dbReference>
<name>A0ABW5XWW7_9BACL</name>
<protein>
    <recommendedName>
        <fullName evidence="3">DUF2634 domain-containing protein</fullName>
    </recommendedName>
</protein>
<reference evidence="2" key="1">
    <citation type="journal article" date="2019" name="Int. J. Syst. Evol. Microbiol.">
        <title>The Global Catalogue of Microorganisms (GCM) 10K type strain sequencing project: providing services to taxonomists for standard genome sequencing and annotation.</title>
        <authorList>
            <consortium name="The Broad Institute Genomics Platform"/>
            <consortium name="The Broad Institute Genome Sequencing Center for Infectious Disease"/>
            <person name="Wu L."/>
            <person name="Ma J."/>
        </authorList>
    </citation>
    <scope>NUCLEOTIDE SEQUENCE [LARGE SCALE GENOMIC DNA]</scope>
    <source>
        <strain evidence="2">KCTC 33522</strain>
    </source>
</reference>